<dbReference type="CDD" id="cd00082">
    <property type="entry name" value="HisKA"/>
    <property type="match status" value="1"/>
</dbReference>
<evidence type="ECO:0000256" key="14">
    <source>
        <dbReference type="SAM" id="Phobius"/>
    </source>
</evidence>
<dbReference type="InterPro" id="IPR036890">
    <property type="entry name" value="HATPase_C_sf"/>
</dbReference>
<dbReference type="Pfam" id="PF02518">
    <property type="entry name" value="HATPase_c"/>
    <property type="match status" value="1"/>
</dbReference>
<comment type="subcellular location">
    <subcellularLocation>
        <location evidence="2">Cell membrane</location>
        <topology evidence="2">Multi-pass membrane protein</topology>
    </subcellularLocation>
</comment>
<dbReference type="InterPro" id="IPR005467">
    <property type="entry name" value="His_kinase_dom"/>
</dbReference>
<dbReference type="InterPro" id="IPR004358">
    <property type="entry name" value="Sig_transdc_His_kin-like_C"/>
</dbReference>
<evidence type="ECO:0000256" key="4">
    <source>
        <dbReference type="ARBA" id="ARBA00022475"/>
    </source>
</evidence>
<feature type="domain" description="Histidine kinase" evidence="15">
    <location>
        <begin position="271"/>
        <end position="486"/>
    </location>
</feature>
<dbReference type="InterPro" id="IPR003661">
    <property type="entry name" value="HisK_dim/P_dom"/>
</dbReference>
<dbReference type="Gene3D" id="3.30.565.10">
    <property type="entry name" value="Histidine kinase-like ATPase, C-terminal domain"/>
    <property type="match status" value="1"/>
</dbReference>
<gene>
    <name evidence="16" type="ORF">SAMN02910406_01835</name>
</gene>
<evidence type="ECO:0000256" key="13">
    <source>
        <dbReference type="ARBA" id="ARBA00023136"/>
    </source>
</evidence>
<evidence type="ECO:0000256" key="5">
    <source>
        <dbReference type="ARBA" id="ARBA00022553"/>
    </source>
</evidence>
<dbReference type="RefSeq" id="WP_074961268.1">
    <property type="nucleotide sequence ID" value="NZ_FOKQ01000014.1"/>
</dbReference>
<accession>A0A1I1JYA1</accession>
<evidence type="ECO:0000256" key="12">
    <source>
        <dbReference type="ARBA" id="ARBA00023012"/>
    </source>
</evidence>
<evidence type="ECO:0000313" key="16">
    <source>
        <dbReference type="EMBL" id="SFC50743.1"/>
    </source>
</evidence>
<evidence type="ECO:0000259" key="15">
    <source>
        <dbReference type="PROSITE" id="PS50109"/>
    </source>
</evidence>
<comment type="catalytic activity">
    <reaction evidence="1">
        <text>ATP + protein L-histidine = ADP + protein N-phospho-L-histidine.</text>
        <dbReference type="EC" id="2.7.13.3"/>
    </reaction>
</comment>
<dbReference type="SMART" id="SM00388">
    <property type="entry name" value="HisKA"/>
    <property type="match status" value="1"/>
</dbReference>
<feature type="transmembrane region" description="Helical" evidence="14">
    <location>
        <begin position="189"/>
        <end position="209"/>
    </location>
</feature>
<dbReference type="InterPro" id="IPR050398">
    <property type="entry name" value="HssS/ArlS-like"/>
</dbReference>
<keyword evidence="9 16" id="KW-0418">Kinase</keyword>
<evidence type="ECO:0000256" key="6">
    <source>
        <dbReference type="ARBA" id="ARBA00022679"/>
    </source>
</evidence>
<sequence length="488" mass="54963">MKHKASSFRKKLLIYFMFFTAVIFTVLWLLQTVFLQNFYNSMVIGNTKSAADKITSFCLDGDMSEALDDISINNSLLVYVIDTEGNILYSADEYKKGHKHSADDDEDFQQIKGGRKLRKGQQHYRELPDNYEDFLRKLSSSDSGSAEMKTEQMYFFGKYIDYGSSGEKAILYLGTNLNAVGSAARIIRIQLIIVTLLSVGVGFVLAWFMSRRFSRPISQLNQKAHTLGESAENVDYHKGFCSEIDDLNDTLDRTDEKLRKNKQFQNELLANVSHDLRTPLTMIKGYAEMIRDISHEDEVQCAEDVAVIVRETDRLTALVNEILEYSELQMTDTEAVMTNVDLSEIVGTVTDSFESLYEKDGYTFERSIAEGIFVSGNSSRLMRTVYNLVDNAVRHIGSDKWVGVTLKAENVKAIIEIADHGEGIASEELERIWDKYYTNRQRNGKGVSGLGLAIVKQIVIQHGGVCGSESEIGKGSVFRITLNMTLIG</sequence>
<keyword evidence="12" id="KW-0902">Two-component regulatory system</keyword>
<keyword evidence="11 14" id="KW-1133">Transmembrane helix</keyword>
<dbReference type="EMBL" id="FOKQ01000014">
    <property type="protein sequence ID" value="SFC50743.1"/>
    <property type="molecule type" value="Genomic_DNA"/>
</dbReference>
<evidence type="ECO:0000256" key="1">
    <source>
        <dbReference type="ARBA" id="ARBA00000085"/>
    </source>
</evidence>
<dbReference type="GO" id="GO:0000155">
    <property type="term" value="F:phosphorelay sensor kinase activity"/>
    <property type="evidence" value="ECO:0007669"/>
    <property type="project" value="InterPro"/>
</dbReference>
<evidence type="ECO:0000256" key="7">
    <source>
        <dbReference type="ARBA" id="ARBA00022692"/>
    </source>
</evidence>
<organism evidence="16 17">
    <name type="scientific">Ruminococcus albus</name>
    <dbReference type="NCBI Taxonomy" id="1264"/>
    <lineage>
        <taxon>Bacteria</taxon>
        <taxon>Bacillati</taxon>
        <taxon>Bacillota</taxon>
        <taxon>Clostridia</taxon>
        <taxon>Eubacteriales</taxon>
        <taxon>Oscillospiraceae</taxon>
        <taxon>Ruminococcus</taxon>
    </lineage>
</organism>
<name>A0A1I1JYA1_RUMAL</name>
<evidence type="ECO:0000256" key="8">
    <source>
        <dbReference type="ARBA" id="ARBA00022741"/>
    </source>
</evidence>
<evidence type="ECO:0000256" key="11">
    <source>
        <dbReference type="ARBA" id="ARBA00022989"/>
    </source>
</evidence>
<keyword evidence="8" id="KW-0547">Nucleotide-binding</keyword>
<keyword evidence="4" id="KW-1003">Cell membrane</keyword>
<evidence type="ECO:0000256" key="9">
    <source>
        <dbReference type="ARBA" id="ARBA00022777"/>
    </source>
</evidence>
<protein>
    <recommendedName>
        <fullName evidence="3">histidine kinase</fullName>
        <ecNumber evidence="3">2.7.13.3</ecNumber>
    </recommendedName>
</protein>
<dbReference type="PANTHER" id="PTHR45528:SF1">
    <property type="entry name" value="SENSOR HISTIDINE KINASE CPXA"/>
    <property type="match status" value="1"/>
</dbReference>
<dbReference type="InterPro" id="IPR036097">
    <property type="entry name" value="HisK_dim/P_sf"/>
</dbReference>
<dbReference type="OrthoDB" id="9762826at2"/>
<evidence type="ECO:0000256" key="3">
    <source>
        <dbReference type="ARBA" id="ARBA00012438"/>
    </source>
</evidence>
<keyword evidence="6" id="KW-0808">Transferase</keyword>
<keyword evidence="13 14" id="KW-0472">Membrane</keyword>
<dbReference type="PROSITE" id="PS50109">
    <property type="entry name" value="HIS_KIN"/>
    <property type="match status" value="1"/>
</dbReference>
<dbReference type="GO" id="GO:0005524">
    <property type="term" value="F:ATP binding"/>
    <property type="evidence" value="ECO:0007669"/>
    <property type="project" value="UniProtKB-KW"/>
</dbReference>
<proteinExistence type="predicted"/>
<keyword evidence="5" id="KW-0597">Phosphoprotein</keyword>
<feature type="transmembrane region" description="Helical" evidence="14">
    <location>
        <begin position="12"/>
        <end position="30"/>
    </location>
</feature>
<dbReference type="PANTHER" id="PTHR45528">
    <property type="entry name" value="SENSOR HISTIDINE KINASE CPXA"/>
    <property type="match status" value="1"/>
</dbReference>
<dbReference type="Gene3D" id="1.10.287.130">
    <property type="match status" value="1"/>
</dbReference>
<keyword evidence="10" id="KW-0067">ATP-binding</keyword>
<keyword evidence="7 14" id="KW-0812">Transmembrane</keyword>
<dbReference type="Gene3D" id="6.10.340.10">
    <property type="match status" value="1"/>
</dbReference>
<evidence type="ECO:0000313" key="17">
    <source>
        <dbReference type="Proteomes" id="UP000182192"/>
    </source>
</evidence>
<evidence type="ECO:0000256" key="2">
    <source>
        <dbReference type="ARBA" id="ARBA00004651"/>
    </source>
</evidence>
<dbReference type="EC" id="2.7.13.3" evidence="3"/>
<dbReference type="InterPro" id="IPR003594">
    <property type="entry name" value="HATPase_dom"/>
</dbReference>
<dbReference type="Pfam" id="PF00512">
    <property type="entry name" value="HisKA"/>
    <property type="match status" value="1"/>
</dbReference>
<dbReference type="AlphaFoldDB" id="A0A1I1JYA1"/>
<reference evidence="16 17" key="1">
    <citation type="submission" date="2016-10" db="EMBL/GenBank/DDBJ databases">
        <authorList>
            <person name="de Groot N.N."/>
        </authorList>
    </citation>
    <scope>NUCLEOTIDE SEQUENCE [LARGE SCALE GENOMIC DNA]</scope>
    <source>
        <strain evidence="16 17">AR67</strain>
    </source>
</reference>
<dbReference type="PRINTS" id="PR00344">
    <property type="entry name" value="BCTRLSENSOR"/>
</dbReference>
<evidence type="ECO:0000256" key="10">
    <source>
        <dbReference type="ARBA" id="ARBA00022840"/>
    </source>
</evidence>
<dbReference type="SUPFAM" id="SSF55874">
    <property type="entry name" value="ATPase domain of HSP90 chaperone/DNA topoisomerase II/histidine kinase"/>
    <property type="match status" value="1"/>
</dbReference>
<dbReference type="SMART" id="SM00387">
    <property type="entry name" value="HATPase_c"/>
    <property type="match status" value="1"/>
</dbReference>
<dbReference type="SUPFAM" id="SSF47384">
    <property type="entry name" value="Homodimeric domain of signal transducing histidine kinase"/>
    <property type="match status" value="1"/>
</dbReference>
<dbReference type="FunFam" id="1.10.287.130:FF:000001">
    <property type="entry name" value="Two-component sensor histidine kinase"/>
    <property type="match status" value="1"/>
</dbReference>
<dbReference type="GO" id="GO:0005886">
    <property type="term" value="C:plasma membrane"/>
    <property type="evidence" value="ECO:0007669"/>
    <property type="project" value="UniProtKB-SubCell"/>
</dbReference>
<dbReference type="Proteomes" id="UP000182192">
    <property type="component" value="Unassembled WGS sequence"/>
</dbReference>
<dbReference type="CDD" id="cd00075">
    <property type="entry name" value="HATPase"/>
    <property type="match status" value="1"/>
</dbReference>